<dbReference type="AlphaFoldDB" id="V5FLM0"/>
<protein>
    <submittedName>
        <fullName evidence="1">Uncharacterized protein</fullName>
    </submittedName>
</protein>
<sequence length="190" mass="21661">MPSEHSLFNTLQSIGFSLPEGQGGIAAQQTQIQAQLNQLSEALSPLFERAKAKYPEHTDQQLLLGLFTLHHEKQLQQLRTQQPSLLAMQKVIDDSLDKHHAQAFKSPLIAEIWLVMHLWLFVQGQSNIDYSLAYDYANETAELLNPFSSSSSSELRSEWLKSFYAGKETVNQQNSGICYWIKRLLRKSNQ</sequence>
<organism evidence="1 2">
    <name type="scientific">Vibrio halioticoli NBRC 102217</name>
    <dbReference type="NCBI Taxonomy" id="1219072"/>
    <lineage>
        <taxon>Bacteria</taxon>
        <taxon>Pseudomonadati</taxon>
        <taxon>Pseudomonadota</taxon>
        <taxon>Gammaproteobacteria</taxon>
        <taxon>Vibrionales</taxon>
        <taxon>Vibrionaceae</taxon>
        <taxon>Vibrio</taxon>
    </lineage>
</organism>
<keyword evidence="2" id="KW-1185">Reference proteome</keyword>
<comment type="caution">
    <text evidence="1">The sequence shown here is derived from an EMBL/GenBank/DDBJ whole genome shotgun (WGS) entry which is preliminary data.</text>
</comment>
<dbReference type="OrthoDB" id="5824383at2"/>
<name>V5FLM0_9VIBR</name>
<dbReference type="EMBL" id="BAUJ01000047">
    <property type="protein sequence ID" value="GAD90556.1"/>
    <property type="molecule type" value="Genomic_DNA"/>
</dbReference>
<accession>V5FLM0</accession>
<dbReference type="RefSeq" id="WP_023404884.1">
    <property type="nucleotide sequence ID" value="NZ_BAUJ01000047.1"/>
</dbReference>
<evidence type="ECO:0000313" key="2">
    <source>
        <dbReference type="Proteomes" id="UP000017800"/>
    </source>
</evidence>
<evidence type="ECO:0000313" key="1">
    <source>
        <dbReference type="EMBL" id="GAD90556.1"/>
    </source>
</evidence>
<reference evidence="1 2" key="1">
    <citation type="submission" date="2013-11" db="EMBL/GenBank/DDBJ databases">
        <title>Whole genome shotgun sequence of Vibrio halioticoli NBRC 102217.</title>
        <authorList>
            <person name="Isaki S."/>
            <person name="Kimura A."/>
            <person name="Ohji S."/>
            <person name="Hosoyama A."/>
            <person name="Fujita N."/>
            <person name="Hashimoto M."/>
            <person name="Hosoyama Y."/>
            <person name="Yamazoe A."/>
        </authorList>
    </citation>
    <scope>NUCLEOTIDE SEQUENCE [LARGE SCALE GENOMIC DNA]</scope>
    <source>
        <strain evidence="1 2">NBRC 102217</strain>
    </source>
</reference>
<dbReference type="eggNOG" id="ENOG5030S36">
    <property type="taxonomic scope" value="Bacteria"/>
</dbReference>
<proteinExistence type="predicted"/>
<gene>
    <name evidence="1" type="ORF">VHA01S_047_00250</name>
</gene>
<dbReference type="Proteomes" id="UP000017800">
    <property type="component" value="Unassembled WGS sequence"/>
</dbReference>